<accession>A0A1M5EQ23</accession>
<dbReference type="RefSeq" id="WP_073146299.1">
    <property type="nucleotide sequence ID" value="NZ_FQUV01000013.1"/>
</dbReference>
<dbReference type="InterPro" id="IPR016181">
    <property type="entry name" value="Acyl_CoA_acyltransferase"/>
</dbReference>
<dbReference type="GO" id="GO:0016747">
    <property type="term" value="F:acyltransferase activity, transferring groups other than amino-acyl groups"/>
    <property type="evidence" value="ECO:0007669"/>
    <property type="project" value="InterPro"/>
</dbReference>
<reference evidence="5" key="1">
    <citation type="submission" date="2016-11" db="EMBL/GenBank/DDBJ databases">
        <authorList>
            <person name="Varghese N."/>
            <person name="Submissions S."/>
        </authorList>
    </citation>
    <scope>NUCLEOTIDE SEQUENCE [LARGE SCALE GENOMIC DNA]</scope>
    <source>
        <strain evidence="5">DSM 100566</strain>
    </source>
</reference>
<protein>
    <submittedName>
        <fullName evidence="4">Phosphinothricin acetyltransferase</fullName>
    </submittedName>
</protein>
<evidence type="ECO:0000256" key="2">
    <source>
        <dbReference type="ARBA" id="ARBA00023315"/>
    </source>
</evidence>
<sequence>MTLIRTARPEDAKGILSVLNPIIAETTITFSPTQVTEAELCAALADHQRRGDPYLVADMDGVIAGYAKYGPFRAGDGYARTAELTIHLSPTARGHGLGRRLFNALHEHAGNAGIHSLIAGISAENAPAIAFHGRLGFAQVGLIPQAGYKFGRFIDLVLMQKFV</sequence>
<dbReference type="InterPro" id="IPR000182">
    <property type="entry name" value="GNAT_dom"/>
</dbReference>
<evidence type="ECO:0000313" key="5">
    <source>
        <dbReference type="Proteomes" id="UP000184144"/>
    </source>
</evidence>
<evidence type="ECO:0000259" key="3">
    <source>
        <dbReference type="PROSITE" id="PS51186"/>
    </source>
</evidence>
<dbReference type="AlphaFoldDB" id="A0A1M5EQ23"/>
<organism evidence="4 5">
    <name type="scientific">Litoreibacter ascidiaceicola</name>
    <dbReference type="NCBI Taxonomy" id="1486859"/>
    <lineage>
        <taxon>Bacteria</taxon>
        <taxon>Pseudomonadati</taxon>
        <taxon>Pseudomonadota</taxon>
        <taxon>Alphaproteobacteria</taxon>
        <taxon>Rhodobacterales</taxon>
        <taxon>Roseobacteraceae</taxon>
        <taxon>Litoreibacter</taxon>
    </lineage>
</organism>
<keyword evidence="5" id="KW-1185">Reference proteome</keyword>
<dbReference type="STRING" id="1486859.SAMN05444273_11350"/>
<name>A0A1M5EQ23_9RHOB</name>
<feature type="domain" description="N-acetyltransferase" evidence="3">
    <location>
        <begin position="2"/>
        <end position="163"/>
    </location>
</feature>
<dbReference type="PROSITE" id="PS51186">
    <property type="entry name" value="GNAT"/>
    <property type="match status" value="1"/>
</dbReference>
<keyword evidence="2" id="KW-0012">Acyltransferase</keyword>
<dbReference type="PANTHER" id="PTHR43072:SF23">
    <property type="entry name" value="UPF0039 PROTEIN C11D3.02C"/>
    <property type="match status" value="1"/>
</dbReference>
<dbReference type="EMBL" id="FQUV01000013">
    <property type="protein sequence ID" value="SHF81266.1"/>
    <property type="molecule type" value="Genomic_DNA"/>
</dbReference>
<gene>
    <name evidence="4" type="ORF">SAMN05444273_11350</name>
</gene>
<keyword evidence="1 4" id="KW-0808">Transferase</keyword>
<dbReference type="PANTHER" id="PTHR43072">
    <property type="entry name" value="N-ACETYLTRANSFERASE"/>
    <property type="match status" value="1"/>
</dbReference>
<dbReference type="Gene3D" id="3.40.630.30">
    <property type="match status" value="1"/>
</dbReference>
<evidence type="ECO:0000256" key="1">
    <source>
        <dbReference type="ARBA" id="ARBA00022679"/>
    </source>
</evidence>
<dbReference type="CDD" id="cd04301">
    <property type="entry name" value="NAT_SF"/>
    <property type="match status" value="1"/>
</dbReference>
<proteinExistence type="predicted"/>
<dbReference type="Pfam" id="PF13420">
    <property type="entry name" value="Acetyltransf_4"/>
    <property type="match status" value="1"/>
</dbReference>
<evidence type="ECO:0000313" key="4">
    <source>
        <dbReference type="EMBL" id="SHF81266.1"/>
    </source>
</evidence>
<dbReference type="SUPFAM" id="SSF55729">
    <property type="entry name" value="Acyl-CoA N-acyltransferases (Nat)"/>
    <property type="match status" value="1"/>
</dbReference>
<dbReference type="Proteomes" id="UP000184144">
    <property type="component" value="Unassembled WGS sequence"/>
</dbReference>